<feature type="transmembrane region" description="Helical" evidence="1">
    <location>
        <begin position="36"/>
        <end position="54"/>
    </location>
</feature>
<protein>
    <recommendedName>
        <fullName evidence="4">Glycosyl transferase family 1 domain-containing protein</fullName>
    </recommendedName>
</protein>
<accession>A0A0B4DG95</accession>
<name>A0A0B4DG95_9FLAO</name>
<comment type="caution">
    <text evidence="2">The sequence shown here is derived from an EMBL/GenBank/DDBJ whole genome shotgun (WGS) entry which is preliminary data.</text>
</comment>
<dbReference type="OrthoDB" id="1334795at2"/>
<reference evidence="2 3" key="1">
    <citation type="submission" date="2014-12" db="EMBL/GenBank/DDBJ databases">
        <title>Genome sequencing of Chryseobacterium taiwanense TPW19.</title>
        <authorList>
            <person name="Tan P.W."/>
            <person name="Chan K.-G."/>
        </authorList>
    </citation>
    <scope>NUCLEOTIDE SEQUENCE [LARGE SCALE GENOMIC DNA]</scope>
    <source>
        <strain evidence="2 3">TPW19</strain>
    </source>
</reference>
<dbReference type="EMBL" id="JWTA01000005">
    <property type="protein sequence ID" value="KIC63435.1"/>
    <property type="molecule type" value="Genomic_DNA"/>
</dbReference>
<organism evidence="2 3">
    <name type="scientific">Chryseobacterium taiwanense</name>
    <dbReference type="NCBI Taxonomy" id="363331"/>
    <lineage>
        <taxon>Bacteria</taxon>
        <taxon>Pseudomonadati</taxon>
        <taxon>Bacteroidota</taxon>
        <taxon>Flavobacteriia</taxon>
        <taxon>Flavobacteriales</taxon>
        <taxon>Weeksellaceae</taxon>
        <taxon>Chryseobacterium group</taxon>
        <taxon>Chryseobacterium</taxon>
    </lineage>
</organism>
<dbReference type="STRING" id="363331.RM51_07095"/>
<evidence type="ECO:0000313" key="2">
    <source>
        <dbReference type="EMBL" id="KIC63435.1"/>
    </source>
</evidence>
<sequence>MKNNYNIYITHLPQTIKEGGMARNNAFFNYFSQNQIYTVNVFNTIFFFRFLFTLKAILELSIRKNKAIFIHQGTLLYLFPIKILKVNFIFKFVLFILKRSSNRNQLTVEINDLPYEQAVDLELFVDSFYLKFEKTLFSFKDVHFIFASHEMEAYVKEKFNLIKTEVIINGGEKFKNSFLDIKYEWENSSVISFIYAGTLDKGRQIEDLILLFNNRENVQLILIGLNGEWINKEYCSENIIYLGNFEEKIAHQIVSKCDIGIIPYNANRFYYNLCYPTKASFYITAGISFLSTPLLELKNVFEKYNCIFFKDINEWDSFLENLEENTITEKNEIIKNINEKFTWNYLLSKK</sequence>
<keyword evidence="1" id="KW-1133">Transmembrane helix</keyword>
<evidence type="ECO:0000256" key="1">
    <source>
        <dbReference type="SAM" id="Phobius"/>
    </source>
</evidence>
<keyword evidence="1" id="KW-0812">Transmembrane</keyword>
<dbReference type="SUPFAM" id="SSF53756">
    <property type="entry name" value="UDP-Glycosyltransferase/glycogen phosphorylase"/>
    <property type="match status" value="1"/>
</dbReference>
<dbReference type="Proteomes" id="UP000031167">
    <property type="component" value="Unassembled WGS sequence"/>
</dbReference>
<dbReference type="AlphaFoldDB" id="A0A0B4DG95"/>
<feature type="transmembrane region" description="Helical" evidence="1">
    <location>
        <begin position="75"/>
        <end position="97"/>
    </location>
</feature>
<evidence type="ECO:0000313" key="3">
    <source>
        <dbReference type="Proteomes" id="UP000031167"/>
    </source>
</evidence>
<keyword evidence="1" id="KW-0472">Membrane</keyword>
<dbReference type="Gene3D" id="3.40.50.2000">
    <property type="entry name" value="Glycogen Phosphorylase B"/>
    <property type="match status" value="1"/>
</dbReference>
<proteinExistence type="predicted"/>
<gene>
    <name evidence="2" type="ORF">RM51_07095</name>
</gene>
<keyword evidence="3" id="KW-1185">Reference proteome</keyword>
<evidence type="ECO:0008006" key="4">
    <source>
        <dbReference type="Google" id="ProtNLM"/>
    </source>
</evidence>
<dbReference type="RefSeq" id="WP_039366844.1">
    <property type="nucleotide sequence ID" value="NZ_JWTA01000005.1"/>
</dbReference>